<organism evidence="3 5">
    <name type="scientific">Testudinibacter aquarius</name>
    <dbReference type="NCBI Taxonomy" id="1524974"/>
    <lineage>
        <taxon>Bacteria</taxon>
        <taxon>Pseudomonadati</taxon>
        <taxon>Pseudomonadota</taxon>
        <taxon>Gammaproteobacteria</taxon>
        <taxon>Pasteurellales</taxon>
        <taxon>Pasteurellaceae</taxon>
        <taxon>Testudinibacter</taxon>
    </lineage>
</organism>
<keyword evidence="6" id="KW-1185">Reference proteome</keyword>
<comment type="function">
    <text evidence="1">Could be involved in insertion of integral membrane proteins into the membrane.</text>
</comment>
<dbReference type="Proteomes" id="UP000294619">
    <property type="component" value="Unassembled WGS sequence"/>
</dbReference>
<comment type="similarity">
    <text evidence="1">Belongs to the UPF0161 family.</text>
</comment>
<feature type="region of interest" description="Disordered" evidence="2">
    <location>
        <begin position="67"/>
        <end position="89"/>
    </location>
</feature>
<dbReference type="AlphaFoldDB" id="A0A4V2W2Y5"/>
<reference evidence="3 5" key="1">
    <citation type="submission" date="2019-03" db="EMBL/GenBank/DDBJ databases">
        <title>Genomic Encyclopedia of Type Strains, Phase IV (KMG-IV): sequencing the most valuable type-strain genomes for metagenomic binning, comparative biology and taxonomic classification.</title>
        <authorList>
            <person name="Goeker M."/>
        </authorList>
    </citation>
    <scope>NUCLEOTIDE SEQUENCE [LARGE SCALE GENOMIC DNA]</scope>
    <source>
        <strain evidence="3 5">DSM 28140</strain>
    </source>
</reference>
<dbReference type="RefSeq" id="WP_132964356.1">
    <property type="nucleotide sequence ID" value="NZ_LEKL01000014.1"/>
</dbReference>
<dbReference type="EMBL" id="SMCP01000001">
    <property type="protein sequence ID" value="TCV89819.1"/>
    <property type="molecule type" value="Genomic_DNA"/>
</dbReference>
<evidence type="ECO:0000256" key="1">
    <source>
        <dbReference type="HAMAP-Rule" id="MF_00386"/>
    </source>
</evidence>
<evidence type="ECO:0000313" key="6">
    <source>
        <dbReference type="Proteomes" id="UP000305526"/>
    </source>
</evidence>
<dbReference type="HAMAP" id="MF_00386">
    <property type="entry name" value="UPF0161_YidD"/>
    <property type="match status" value="1"/>
</dbReference>
<protein>
    <recommendedName>
        <fullName evidence="1">Putative membrane protein insertion efficiency factor</fullName>
    </recommendedName>
</protein>
<dbReference type="Pfam" id="PF01809">
    <property type="entry name" value="YidD"/>
    <property type="match status" value="1"/>
</dbReference>
<dbReference type="EMBL" id="VDGV01000014">
    <property type="protein sequence ID" value="TNG93068.1"/>
    <property type="molecule type" value="Genomic_DNA"/>
</dbReference>
<evidence type="ECO:0000256" key="2">
    <source>
        <dbReference type="SAM" id="MobiDB-lite"/>
    </source>
</evidence>
<gene>
    <name evidence="4" type="primary">yidD</name>
    <name evidence="3" type="ORF">EDC16_101129</name>
    <name evidence="4" type="ORF">FHQ21_02570</name>
</gene>
<sequence length="89" mass="9615">MATSPSFGAKGLIFLIKGYRLIISPMLGPRCRFNPTCSQYGLEAIQTHGALKGGWLTLKRVLKCHPLSAGGDDPVPPKGSGQNHHNHEH</sequence>
<dbReference type="NCBIfam" id="TIGR00278">
    <property type="entry name" value="membrane protein insertion efficiency factor YidD"/>
    <property type="match status" value="1"/>
</dbReference>
<reference evidence="4 6" key="2">
    <citation type="submission" date="2019-05" db="EMBL/GenBank/DDBJ databases">
        <title>Pasteurellaceae isolates from reptiles.</title>
        <authorList>
            <person name="Bojesen A.M."/>
            <person name="Lund E."/>
        </authorList>
    </citation>
    <scope>NUCLEOTIDE SEQUENCE [LARGE SCALE GENOMIC DNA]</scope>
    <source>
        <strain evidence="4 6">ELNT2x</strain>
    </source>
</reference>
<dbReference type="Proteomes" id="UP000305526">
    <property type="component" value="Unassembled WGS sequence"/>
</dbReference>
<accession>A0A4V2W2Y5</accession>
<dbReference type="SMART" id="SM01234">
    <property type="entry name" value="Haemolytic"/>
    <property type="match status" value="1"/>
</dbReference>
<comment type="caution">
    <text evidence="3">The sequence shown here is derived from an EMBL/GenBank/DDBJ whole genome shotgun (WGS) entry which is preliminary data.</text>
</comment>
<dbReference type="InterPro" id="IPR002696">
    <property type="entry name" value="Membr_insert_effic_factor_YidD"/>
</dbReference>
<dbReference type="PANTHER" id="PTHR33383:SF1">
    <property type="entry name" value="MEMBRANE PROTEIN INSERTION EFFICIENCY FACTOR-RELATED"/>
    <property type="match status" value="1"/>
</dbReference>
<dbReference type="GO" id="GO:0005886">
    <property type="term" value="C:plasma membrane"/>
    <property type="evidence" value="ECO:0007669"/>
    <property type="project" value="UniProtKB-SubCell"/>
</dbReference>
<proteinExistence type="inferred from homology"/>
<dbReference type="PANTHER" id="PTHR33383">
    <property type="entry name" value="MEMBRANE PROTEIN INSERTION EFFICIENCY FACTOR-RELATED"/>
    <property type="match status" value="1"/>
</dbReference>
<keyword evidence="1" id="KW-0472">Membrane</keyword>
<keyword evidence="1" id="KW-1003">Cell membrane</keyword>
<evidence type="ECO:0000313" key="3">
    <source>
        <dbReference type="EMBL" id="TCV89819.1"/>
    </source>
</evidence>
<evidence type="ECO:0000313" key="4">
    <source>
        <dbReference type="EMBL" id="TNG93068.1"/>
    </source>
</evidence>
<name>A0A4V2W2Y5_9PAST</name>
<evidence type="ECO:0000313" key="5">
    <source>
        <dbReference type="Proteomes" id="UP000294619"/>
    </source>
</evidence>
<comment type="subcellular location">
    <subcellularLocation>
        <location evidence="1">Cell membrane</location>
        <topology evidence="1">Peripheral membrane protein</topology>
        <orientation evidence="1">Cytoplasmic side</orientation>
    </subcellularLocation>
</comment>